<evidence type="ECO:0000256" key="3">
    <source>
        <dbReference type="SAM" id="MobiDB-lite"/>
    </source>
</evidence>
<dbReference type="AlphaFoldDB" id="A0A8T1XC53"/>
<feature type="compositionally biased region" description="Low complexity" evidence="3">
    <location>
        <begin position="21"/>
        <end position="40"/>
    </location>
</feature>
<keyword evidence="1" id="KW-0238">DNA-binding</keyword>
<dbReference type="SMART" id="SM00415">
    <property type="entry name" value="HSF"/>
    <property type="match status" value="1"/>
</dbReference>
<keyword evidence="6" id="KW-1185">Reference proteome</keyword>
<comment type="similarity">
    <text evidence="2">Belongs to the HSF family.</text>
</comment>
<dbReference type="PANTHER" id="PTHR10015:SF427">
    <property type="entry name" value="HEAT SHOCK FACTOR PROTEIN"/>
    <property type="match status" value="1"/>
</dbReference>
<feature type="domain" description="HSF-type DNA-binding" evidence="4">
    <location>
        <begin position="48"/>
        <end position="143"/>
    </location>
</feature>
<feature type="compositionally biased region" description="Basic residues" evidence="3">
    <location>
        <begin position="142"/>
        <end position="152"/>
    </location>
</feature>
<dbReference type="GO" id="GO:0043565">
    <property type="term" value="F:sequence-specific DNA binding"/>
    <property type="evidence" value="ECO:0007669"/>
    <property type="project" value="InterPro"/>
</dbReference>
<evidence type="ECO:0000256" key="1">
    <source>
        <dbReference type="ARBA" id="ARBA00023125"/>
    </source>
</evidence>
<dbReference type="InterPro" id="IPR000232">
    <property type="entry name" value="HSF_DNA-bd"/>
</dbReference>
<organism evidence="5 6">
    <name type="scientific">Phytophthora boehmeriae</name>
    <dbReference type="NCBI Taxonomy" id="109152"/>
    <lineage>
        <taxon>Eukaryota</taxon>
        <taxon>Sar</taxon>
        <taxon>Stramenopiles</taxon>
        <taxon>Oomycota</taxon>
        <taxon>Peronosporomycetes</taxon>
        <taxon>Peronosporales</taxon>
        <taxon>Peronosporaceae</taxon>
        <taxon>Phytophthora</taxon>
    </lineage>
</organism>
<name>A0A8T1XC53_9STRA</name>
<evidence type="ECO:0000256" key="2">
    <source>
        <dbReference type="RuleBase" id="RU004020"/>
    </source>
</evidence>
<evidence type="ECO:0000259" key="4">
    <source>
        <dbReference type="SMART" id="SM00415"/>
    </source>
</evidence>
<dbReference type="PANTHER" id="PTHR10015">
    <property type="entry name" value="HEAT SHOCK TRANSCRIPTION FACTOR"/>
    <property type="match status" value="1"/>
</dbReference>
<feature type="region of interest" description="Disordered" evidence="3">
    <location>
        <begin position="135"/>
        <end position="168"/>
    </location>
</feature>
<comment type="caution">
    <text evidence="5">The sequence shown here is derived from an EMBL/GenBank/DDBJ whole genome shotgun (WGS) entry which is preliminary data.</text>
</comment>
<accession>A0A8T1XC53</accession>
<dbReference type="Pfam" id="PF00447">
    <property type="entry name" value="HSF_DNA-bind"/>
    <property type="match status" value="1"/>
</dbReference>
<protein>
    <recommendedName>
        <fullName evidence="4">HSF-type DNA-binding domain-containing protein</fullName>
    </recommendedName>
</protein>
<evidence type="ECO:0000313" key="6">
    <source>
        <dbReference type="Proteomes" id="UP000693981"/>
    </source>
</evidence>
<feature type="region of interest" description="Disordered" evidence="3">
    <location>
        <begin position="1"/>
        <end position="43"/>
    </location>
</feature>
<gene>
    <name evidence="5" type="ORF">PHYBOEH_000145</name>
</gene>
<dbReference type="Proteomes" id="UP000693981">
    <property type="component" value="Unassembled WGS sequence"/>
</dbReference>
<reference evidence="5" key="1">
    <citation type="submission" date="2021-02" db="EMBL/GenBank/DDBJ databases">
        <authorList>
            <person name="Palmer J.M."/>
        </authorList>
    </citation>
    <scope>NUCLEOTIDE SEQUENCE</scope>
    <source>
        <strain evidence="5">SCRP23</strain>
    </source>
</reference>
<evidence type="ECO:0000313" key="5">
    <source>
        <dbReference type="EMBL" id="KAG7401613.1"/>
    </source>
</evidence>
<dbReference type="EMBL" id="JAGDFL010000010">
    <property type="protein sequence ID" value="KAG7401613.1"/>
    <property type="molecule type" value="Genomic_DNA"/>
</dbReference>
<sequence length="255" mass="28761">MNVRDLLSNEEENPMCPPSPATSTVSCSSESSSDSSASVSGETPKRGWVAPFLLHLHQMLRRENTKIIRWAEDGMAFQILDKEALTNQILPKYFKNKNFSSFQRQLNYFGFRKWSKARSQFPTYSREHFTRDNYSEMSLVKRQSKKSRKRKSSTASDEDQPAKRAAIPSSYVANESCKPILPRPGASVETSPGPVHYQSIRVMSPPMHPMAFSMPVLSPARKMNNGFKLPSIHELSLASAQSFLTIGPIRTRLMA</sequence>
<dbReference type="FunFam" id="1.10.10.10:FF:000286">
    <property type="entry name" value="Heat shock transcription factor"/>
    <property type="match status" value="1"/>
</dbReference>
<dbReference type="OrthoDB" id="60033at2759"/>
<proteinExistence type="inferred from homology"/>
<dbReference type="GO" id="GO:0003700">
    <property type="term" value="F:DNA-binding transcription factor activity"/>
    <property type="evidence" value="ECO:0007669"/>
    <property type="project" value="InterPro"/>
</dbReference>
<dbReference type="PROSITE" id="PS51257">
    <property type="entry name" value="PROKAR_LIPOPROTEIN"/>
    <property type="match status" value="1"/>
</dbReference>